<dbReference type="InterPro" id="IPR003439">
    <property type="entry name" value="ABC_transporter-like_ATP-bd"/>
</dbReference>
<dbReference type="PROSITE" id="PS50893">
    <property type="entry name" value="ABC_TRANSPORTER_2"/>
    <property type="match status" value="1"/>
</dbReference>
<evidence type="ECO:0000256" key="2">
    <source>
        <dbReference type="ARBA" id="ARBA00022448"/>
    </source>
</evidence>
<accession>A0ABP7D8J4</accession>
<feature type="domain" description="ABC transporter" evidence="5">
    <location>
        <begin position="23"/>
        <end position="264"/>
    </location>
</feature>
<evidence type="ECO:0000259" key="5">
    <source>
        <dbReference type="PROSITE" id="PS50893"/>
    </source>
</evidence>
<dbReference type="RefSeq" id="WP_345154182.1">
    <property type="nucleotide sequence ID" value="NZ_BAABEO010000034.1"/>
</dbReference>
<sequence>MSHELLENAMDAGGARAERDRVLHARDVVVRYRTKRKHEVLAVDRVELELFRGETLGLVGESGSGKSSLGRSIAQLPSPTSGRVDFDGQDLTALRIKDLRPVRRNVQMIFQDPISSLNPRRTALDIVADPLRLMGHPDPKARALEVLAEVGVNEQMAARKPHELSGGQCQRISIARAFVQEPAVLICDEPVSALDVSVQAQVLNLLEQMKRDYGLSMIFISHDLAVVSNISDRVAVLYQGRMCEVAPSEGLYAQPRHHYTKLLLDSVPNPDVDPEVPGERVAQPKSLVSPSGCRFATRCPAATQECRDVVPELVELAPGHQVACHHPLP</sequence>
<dbReference type="PANTHER" id="PTHR43776:SF7">
    <property type="entry name" value="D,D-DIPEPTIDE TRANSPORT ATP-BINDING PROTEIN DDPF-RELATED"/>
    <property type="match status" value="1"/>
</dbReference>
<dbReference type="CDD" id="cd03257">
    <property type="entry name" value="ABC_NikE_OppD_transporters"/>
    <property type="match status" value="1"/>
</dbReference>
<dbReference type="Gene3D" id="3.40.50.300">
    <property type="entry name" value="P-loop containing nucleotide triphosphate hydrolases"/>
    <property type="match status" value="1"/>
</dbReference>
<keyword evidence="2" id="KW-0813">Transport</keyword>
<comment type="caution">
    <text evidence="6">The sequence shown here is derived from an EMBL/GenBank/DDBJ whole genome shotgun (WGS) entry which is preliminary data.</text>
</comment>
<keyword evidence="4 6" id="KW-0067">ATP-binding</keyword>
<comment type="similarity">
    <text evidence="1">Belongs to the ABC transporter superfamily.</text>
</comment>
<proteinExistence type="inferred from homology"/>
<dbReference type="NCBIfam" id="TIGR01727">
    <property type="entry name" value="oligo_HPY"/>
    <property type="match status" value="1"/>
</dbReference>
<keyword evidence="3" id="KW-0547">Nucleotide-binding</keyword>
<dbReference type="PROSITE" id="PS00211">
    <property type="entry name" value="ABC_TRANSPORTER_1"/>
    <property type="match status" value="1"/>
</dbReference>
<evidence type="ECO:0000256" key="1">
    <source>
        <dbReference type="ARBA" id="ARBA00005417"/>
    </source>
</evidence>
<gene>
    <name evidence="6" type="ORF">GCM10023081_43190</name>
</gene>
<dbReference type="SMART" id="SM00382">
    <property type="entry name" value="AAA"/>
    <property type="match status" value="1"/>
</dbReference>
<dbReference type="InterPro" id="IPR003593">
    <property type="entry name" value="AAA+_ATPase"/>
</dbReference>
<dbReference type="Proteomes" id="UP001500752">
    <property type="component" value="Unassembled WGS sequence"/>
</dbReference>
<evidence type="ECO:0000313" key="7">
    <source>
        <dbReference type="Proteomes" id="UP001500752"/>
    </source>
</evidence>
<organism evidence="6 7">
    <name type="scientific">Arthrobacter ginkgonis</name>
    <dbReference type="NCBI Taxonomy" id="1630594"/>
    <lineage>
        <taxon>Bacteria</taxon>
        <taxon>Bacillati</taxon>
        <taxon>Actinomycetota</taxon>
        <taxon>Actinomycetes</taxon>
        <taxon>Micrococcales</taxon>
        <taxon>Micrococcaceae</taxon>
        <taxon>Arthrobacter</taxon>
    </lineage>
</organism>
<keyword evidence="7" id="KW-1185">Reference proteome</keyword>
<dbReference type="EMBL" id="BAABEO010000034">
    <property type="protein sequence ID" value="GAA3702137.1"/>
    <property type="molecule type" value="Genomic_DNA"/>
</dbReference>
<dbReference type="PANTHER" id="PTHR43776">
    <property type="entry name" value="TRANSPORT ATP-BINDING PROTEIN"/>
    <property type="match status" value="1"/>
</dbReference>
<evidence type="ECO:0000313" key="6">
    <source>
        <dbReference type="EMBL" id="GAA3702137.1"/>
    </source>
</evidence>
<dbReference type="InterPro" id="IPR013563">
    <property type="entry name" value="Oligopep_ABC_C"/>
</dbReference>
<dbReference type="SUPFAM" id="SSF52540">
    <property type="entry name" value="P-loop containing nucleoside triphosphate hydrolases"/>
    <property type="match status" value="1"/>
</dbReference>
<name>A0ABP7D8J4_9MICC</name>
<evidence type="ECO:0000256" key="3">
    <source>
        <dbReference type="ARBA" id="ARBA00022741"/>
    </source>
</evidence>
<dbReference type="InterPro" id="IPR017871">
    <property type="entry name" value="ABC_transporter-like_CS"/>
</dbReference>
<dbReference type="Pfam" id="PF08352">
    <property type="entry name" value="oligo_HPY"/>
    <property type="match status" value="1"/>
</dbReference>
<dbReference type="GO" id="GO:0005524">
    <property type="term" value="F:ATP binding"/>
    <property type="evidence" value="ECO:0007669"/>
    <property type="project" value="UniProtKB-KW"/>
</dbReference>
<dbReference type="InterPro" id="IPR050319">
    <property type="entry name" value="ABC_transp_ATP-bind"/>
</dbReference>
<reference evidence="7" key="1">
    <citation type="journal article" date="2019" name="Int. J. Syst. Evol. Microbiol.">
        <title>The Global Catalogue of Microorganisms (GCM) 10K type strain sequencing project: providing services to taxonomists for standard genome sequencing and annotation.</title>
        <authorList>
            <consortium name="The Broad Institute Genomics Platform"/>
            <consortium name="The Broad Institute Genome Sequencing Center for Infectious Disease"/>
            <person name="Wu L."/>
            <person name="Ma J."/>
        </authorList>
    </citation>
    <scope>NUCLEOTIDE SEQUENCE [LARGE SCALE GENOMIC DNA]</scope>
    <source>
        <strain evidence="7">JCM 30742</strain>
    </source>
</reference>
<dbReference type="InterPro" id="IPR027417">
    <property type="entry name" value="P-loop_NTPase"/>
</dbReference>
<evidence type="ECO:0000256" key="4">
    <source>
        <dbReference type="ARBA" id="ARBA00022840"/>
    </source>
</evidence>
<protein>
    <submittedName>
        <fullName evidence="6">Dipeptide ABC transporter ATP-binding protein</fullName>
    </submittedName>
</protein>
<dbReference type="Pfam" id="PF00005">
    <property type="entry name" value="ABC_tran"/>
    <property type="match status" value="1"/>
</dbReference>